<evidence type="ECO:0000313" key="4">
    <source>
        <dbReference type="EMBL" id="KAJ6766883.1"/>
    </source>
</evidence>
<feature type="region of interest" description="Disordered" evidence="2">
    <location>
        <begin position="143"/>
        <end position="179"/>
    </location>
</feature>
<organism evidence="4 5">
    <name type="scientific">Salix purpurea</name>
    <name type="common">Purple osier willow</name>
    <dbReference type="NCBI Taxonomy" id="77065"/>
    <lineage>
        <taxon>Eukaryota</taxon>
        <taxon>Viridiplantae</taxon>
        <taxon>Streptophyta</taxon>
        <taxon>Embryophyta</taxon>
        <taxon>Tracheophyta</taxon>
        <taxon>Spermatophyta</taxon>
        <taxon>Magnoliopsida</taxon>
        <taxon>eudicotyledons</taxon>
        <taxon>Gunneridae</taxon>
        <taxon>Pentapetalae</taxon>
        <taxon>rosids</taxon>
        <taxon>fabids</taxon>
        <taxon>Malpighiales</taxon>
        <taxon>Salicaceae</taxon>
        <taxon>Saliceae</taxon>
        <taxon>Salix</taxon>
    </lineage>
</organism>
<accession>A0A9Q0WJA6</accession>
<evidence type="ECO:0000256" key="2">
    <source>
        <dbReference type="SAM" id="MobiDB-lite"/>
    </source>
</evidence>
<feature type="compositionally biased region" description="Low complexity" evidence="2">
    <location>
        <begin position="168"/>
        <end position="179"/>
    </location>
</feature>
<evidence type="ECO:0000256" key="1">
    <source>
        <dbReference type="ARBA" id="ARBA00004479"/>
    </source>
</evidence>
<dbReference type="PROSITE" id="PS50011">
    <property type="entry name" value="PROTEIN_KINASE_DOM"/>
    <property type="match status" value="1"/>
</dbReference>
<dbReference type="Gene3D" id="3.30.200.20">
    <property type="entry name" value="Phosphorylase Kinase, domain 1"/>
    <property type="match status" value="1"/>
</dbReference>
<sequence>MEAIVQGQLPDGTVIAVKQLSSKSRQGNREFLNEMGIISCLNHPNLVKLHGCCVESDQLLLACHLQQSGSFMELVDEMLRSEINIKEAEIMVKVALMCTNASPTLRPAMSEVVSMLEGRMAVPETVPVLLYSDDLRFRALREHRQHEQRHSSSGSQKQGSNTIQMFGSSSTSLEISSEP</sequence>
<dbReference type="Proteomes" id="UP001151532">
    <property type="component" value="Chromosome 4"/>
</dbReference>
<dbReference type="InterPro" id="IPR000719">
    <property type="entry name" value="Prot_kinase_dom"/>
</dbReference>
<dbReference type="GO" id="GO:0016020">
    <property type="term" value="C:membrane"/>
    <property type="evidence" value="ECO:0007669"/>
    <property type="project" value="UniProtKB-SubCell"/>
</dbReference>
<dbReference type="PANTHER" id="PTHR48006:SF72">
    <property type="entry name" value="LRR RECEPTOR-LIKE SERINE_THREONINE-PROTEIN KINASE RFK1-RELATED"/>
    <property type="match status" value="1"/>
</dbReference>
<feature type="compositionally biased region" description="Polar residues" evidence="2">
    <location>
        <begin position="151"/>
        <end position="167"/>
    </location>
</feature>
<protein>
    <submittedName>
        <fullName evidence="4">SERINE-THREONINE/TYROSINE-PROTEIN KINASE CATALYTIC DOMAIN-CONTAINING PROTEIN-RELATED</fullName>
    </submittedName>
</protein>
<dbReference type="AlphaFoldDB" id="A0A9Q0WJA6"/>
<feature type="domain" description="Protein kinase" evidence="3">
    <location>
        <begin position="1"/>
        <end position="179"/>
    </location>
</feature>
<reference evidence="4" key="1">
    <citation type="submission" date="2022-11" db="EMBL/GenBank/DDBJ databases">
        <authorList>
            <person name="Hyden B.L."/>
            <person name="Feng K."/>
            <person name="Yates T."/>
            <person name="Jawdy S."/>
            <person name="Smart L.B."/>
            <person name="Muchero W."/>
        </authorList>
    </citation>
    <scope>NUCLEOTIDE SEQUENCE</scope>
    <source>
        <tissue evidence="4">Shoot tip</tissue>
    </source>
</reference>
<dbReference type="Pfam" id="PF07714">
    <property type="entry name" value="PK_Tyr_Ser-Thr"/>
    <property type="match status" value="1"/>
</dbReference>
<dbReference type="EMBL" id="JAPFFK010000004">
    <property type="protein sequence ID" value="KAJ6766883.1"/>
    <property type="molecule type" value="Genomic_DNA"/>
</dbReference>
<dbReference type="PANTHER" id="PTHR48006">
    <property type="entry name" value="LEUCINE-RICH REPEAT-CONTAINING PROTEIN DDB_G0281931-RELATED"/>
    <property type="match status" value="1"/>
</dbReference>
<comment type="subcellular location">
    <subcellularLocation>
        <location evidence="1">Membrane</location>
        <topology evidence="1">Single-pass type I membrane protein</topology>
    </subcellularLocation>
</comment>
<comment type="caution">
    <text evidence="4">The sequence shown here is derived from an EMBL/GenBank/DDBJ whole genome shotgun (WGS) entry which is preliminary data.</text>
</comment>
<name>A0A9Q0WJA6_SALPP</name>
<evidence type="ECO:0000259" key="3">
    <source>
        <dbReference type="PROSITE" id="PS50011"/>
    </source>
</evidence>
<proteinExistence type="predicted"/>
<keyword evidence="4" id="KW-0808">Transferase</keyword>
<evidence type="ECO:0000313" key="5">
    <source>
        <dbReference type="Proteomes" id="UP001151532"/>
    </source>
</evidence>
<gene>
    <name evidence="4" type="ORF">OIU79_022786</name>
</gene>
<dbReference type="InterPro" id="IPR051824">
    <property type="entry name" value="LRR_Rcpt-Like_S/T_Kinase"/>
</dbReference>
<dbReference type="InterPro" id="IPR011009">
    <property type="entry name" value="Kinase-like_dom_sf"/>
</dbReference>
<dbReference type="OrthoDB" id="1938112at2759"/>
<dbReference type="GO" id="GO:0004674">
    <property type="term" value="F:protein serine/threonine kinase activity"/>
    <property type="evidence" value="ECO:0007669"/>
    <property type="project" value="TreeGrafter"/>
</dbReference>
<dbReference type="GO" id="GO:0005524">
    <property type="term" value="F:ATP binding"/>
    <property type="evidence" value="ECO:0007669"/>
    <property type="project" value="InterPro"/>
</dbReference>
<dbReference type="SUPFAM" id="SSF56112">
    <property type="entry name" value="Protein kinase-like (PK-like)"/>
    <property type="match status" value="1"/>
</dbReference>
<keyword evidence="5" id="KW-1185">Reference proteome</keyword>
<dbReference type="InterPro" id="IPR001245">
    <property type="entry name" value="Ser-Thr/Tyr_kinase_cat_dom"/>
</dbReference>
<keyword evidence="4" id="KW-0418">Kinase</keyword>
<reference evidence="4" key="2">
    <citation type="journal article" date="2023" name="Int. J. Mol. Sci.">
        <title>De Novo Assembly and Annotation of 11 Diverse Shrub Willow (Salix) Genomes Reveals Novel Gene Organization in Sex-Linked Regions.</title>
        <authorList>
            <person name="Hyden B."/>
            <person name="Feng K."/>
            <person name="Yates T.B."/>
            <person name="Jawdy S."/>
            <person name="Cereghino C."/>
            <person name="Smart L.B."/>
            <person name="Muchero W."/>
        </authorList>
    </citation>
    <scope>NUCLEOTIDE SEQUENCE</scope>
    <source>
        <tissue evidence="4">Shoot tip</tissue>
    </source>
</reference>